<comment type="catalytic activity">
    <reaction evidence="1">
        <text>a uridine in RNA = a pseudouridine in RNA</text>
        <dbReference type="Rhea" id="RHEA:48348"/>
        <dbReference type="Rhea" id="RHEA-COMP:12068"/>
        <dbReference type="Rhea" id="RHEA-COMP:12069"/>
        <dbReference type="ChEBI" id="CHEBI:65314"/>
        <dbReference type="ChEBI" id="CHEBI:65315"/>
    </reaction>
</comment>
<evidence type="ECO:0000256" key="6">
    <source>
        <dbReference type="RuleBase" id="RU003887"/>
    </source>
</evidence>
<dbReference type="FunFam" id="3.30.70.1560:FF:000001">
    <property type="entry name" value="Pseudouridine synthase"/>
    <property type="match status" value="1"/>
</dbReference>
<dbReference type="InterPro" id="IPR050343">
    <property type="entry name" value="RsuA_PseudoU_synthase"/>
</dbReference>
<protein>
    <recommendedName>
        <fullName evidence="6">Pseudouridine synthase</fullName>
        <ecNumber evidence="6">5.4.99.-</ecNumber>
    </recommendedName>
</protein>
<dbReference type="InterPro" id="IPR036986">
    <property type="entry name" value="S4_RNA-bd_sf"/>
</dbReference>
<accession>A0A542SM52</accession>
<evidence type="ECO:0000313" key="9">
    <source>
        <dbReference type="EMBL" id="TQK75709.1"/>
    </source>
</evidence>
<dbReference type="SMART" id="SM00363">
    <property type="entry name" value="S4"/>
    <property type="match status" value="1"/>
</dbReference>
<evidence type="ECO:0000256" key="7">
    <source>
        <dbReference type="SAM" id="MobiDB-lite"/>
    </source>
</evidence>
<dbReference type="EMBL" id="VFNV01000001">
    <property type="protein sequence ID" value="TQK75709.1"/>
    <property type="molecule type" value="Genomic_DNA"/>
</dbReference>
<dbReference type="InterPro" id="IPR006145">
    <property type="entry name" value="PsdUridine_synth_RsuA/RluA"/>
</dbReference>
<dbReference type="PANTHER" id="PTHR47683">
    <property type="entry name" value="PSEUDOURIDINE SYNTHASE FAMILY PROTEIN-RELATED"/>
    <property type="match status" value="1"/>
</dbReference>
<dbReference type="Proteomes" id="UP000316181">
    <property type="component" value="Unassembled WGS sequence"/>
</dbReference>
<dbReference type="Pfam" id="PF00849">
    <property type="entry name" value="PseudoU_synth_2"/>
    <property type="match status" value="1"/>
</dbReference>
<dbReference type="AlphaFoldDB" id="A0A542SM52"/>
<sequence>MSTTRGGRRKPAHNPRTREASAERGRAAQGGKKQPAVDVHVADGTRLQKVMAQAGVGSRRACEELIAQGRVSVDGQQVTELGVRVDPKTQAIEVDGMRIHVDDSKVTVVLNKPAGVVTTMELQESEGRPTVAEYVYNRSERFFHVGRLDTDSEGVLLLTNDGEMAHRLTHPSYEVTKRYLVQVEGRIPQGAAKRLLAGVELEDGVTKLDSYRFIDYNGTDSQVEVTLHSGHNRIVRRMFAAVGFPVNRLVRTQFGPIRLDTIRPGSTRVLSNTEVGQLLSLVGL</sequence>
<evidence type="ECO:0000256" key="2">
    <source>
        <dbReference type="ARBA" id="ARBA00008348"/>
    </source>
</evidence>
<dbReference type="NCBIfam" id="TIGR00093">
    <property type="entry name" value="pseudouridine synthase"/>
    <property type="match status" value="1"/>
</dbReference>
<dbReference type="InterPro" id="IPR018496">
    <property type="entry name" value="PsdUridine_synth_RsuA/RluB_CS"/>
</dbReference>
<dbReference type="GO" id="GO:0000455">
    <property type="term" value="P:enzyme-directed rRNA pseudouridine synthesis"/>
    <property type="evidence" value="ECO:0007669"/>
    <property type="project" value="UniProtKB-ARBA"/>
</dbReference>
<dbReference type="SUPFAM" id="SSF55120">
    <property type="entry name" value="Pseudouridine synthase"/>
    <property type="match status" value="1"/>
</dbReference>
<dbReference type="CDD" id="cd00165">
    <property type="entry name" value="S4"/>
    <property type="match status" value="1"/>
</dbReference>
<gene>
    <name evidence="9" type="ORF">FB389_0343</name>
</gene>
<proteinExistence type="inferred from homology"/>
<evidence type="ECO:0000256" key="1">
    <source>
        <dbReference type="ARBA" id="ARBA00000073"/>
    </source>
</evidence>
<dbReference type="Gene3D" id="3.30.70.1560">
    <property type="entry name" value="Alpha-L RNA-binding motif"/>
    <property type="match status" value="1"/>
</dbReference>
<evidence type="ECO:0000313" key="10">
    <source>
        <dbReference type="Proteomes" id="UP000316181"/>
    </source>
</evidence>
<dbReference type="PROSITE" id="PS50889">
    <property type="entry name" value="S4"/>
    <property type="match status" value="1"/>
</dbReference>
<dbReference type="EC" id="5.4.99.-" evidence="6"/>
<dbReference type="Pfam" id="PF01479">
    <property type="entry name" value="S4"/>
    <property type="match status" value="1"/>
</dbReference>
<keyword evidence="3 5" id="KW-0694">RNA-binding</keyword>
<evidence type="ECO:0000256" key="4">
    <source>
        <dbReference type="ARBA" id="ARBA00023235"/>
    </source>
</evidence>
<feature type="compositionally biased region" description="Basic residues" evidence="7">
    <location>
        <begin position="1"/>
        <end position="15"/>
    </location>
</feature>
<dbReference type="CDD" id="cd02870">
    <property type="entry name" value="PseudoU_synth_RsuA_like"/>
    <property type="match status" value="1"/>
</dbReference>
<dbReference type="InterPro" id="IPR002942">
    <property type="entry name" value="S4_RNA-bd"/>
</dbReference>
<keyword evidence="10" id="KW-1185">Reference proteome</keyword>
<feature type="compositionally biased region" description="Basic and acidic residues" evidence="7">
    <location>
        <begin position="16"/>
        <end position="26"/>
    </location>
</feature>
<dbReference type="RefSeq" id="WP_142111078.1">
    <property type="nucleotide sequence ID" value="NZ_BAAATB010000003.1"/>
</dbReference>
<dbReference type="InterPro" id="IPR020094">
    <property type="entry name" value="TruA/RsuA/RluB/E/F_N"/>
</dbReference>
<evidence type="ECO:0000256" key="5">
    <source>
        <dbReference type="PROSITE-ProRule" id="PRU00182"/>
    </source>
</evidence>
<organism evidence="9 10">
    <name type="scientific">Rarobacter incanus</name>
    <dbReference type="NCBI Taxonomy" id="153494"/>
    <lineage>
        <taxon>Bacteria</taxon>
        <taxon>Bacillati</taxon>
        <taxon>Actinomycetota</taxon>
        <taxon>Actinomycetes</taxon>
        <taxon>Micrococcales</taxon>
        <taxon>Rarobacteraceae</taxon>
        <taxon>Rarobacter</taxon>
    </lineage>
</organism>
<feature type="domain" description="RNA-binding S4" evidence="8">
    <location>
        <begin position="45"/>
        <end position="105"/>
    </location>
</feature>
<comment type="similarity">
    <text evidence="2 6">Belongs to the pseudouridine synthase RsuA family.</text>
</comment>
<dbReference type="InterPro" id="IPR020103">
    <property type="entry name" value="PsdUridine_synth_cat_dom_sf"/>
</dbReference>
<keyword evidence="4 6" id="KW-0413">Isomerase</keyword>
<dbReference type="FunFam" id="3.10.290.10:FF:000003">
    <property type="entry name" value="Pseudouridine synthase"/>
    <property type="match status" value="1"/>
</dbReference>
<dbReference type="OrthoDB" id="9807213at2"/>
<evidence type="ECO:0000259" key="8">
    <source>
        <dbReference type="SMART" id="SM00363"/>
    </source>
</evidence>
<evidence type="ECO:0000256" key="3">
    <source>
        <dbReference type="ARBA" id="ARBA00022884"/>
    </source>
</evidence>
<dbReference type="Gene3D" id="3.10.290.10">
    <property type="entry name" value="RNA-binding S4 domain"/>
    <property type="match status" value="1"/>
</dbReference>
<dbReference type="GO" id="GO:0003723">
    <property type="term" value="F:RNA binding"/>
    <property type="evidence" value="ECO:0007669"/>
    <property type="project" value="UniProtKB-KW"/>
</dbReference>
<feature type="region of interest" description="Disordered" evidence="7">
    <location>
        <begin position="1"/>
        <end position="37"/>
    </location>
</feature>
<reference evidence="9 10" key="1">
    <citation type="submission" date="2019-06" db="EMBL/GenBank/DDBJ databases">
        <title>Sequencing the genomes of 1000 actinobacteria strains.</title>
        <authorList>
            <person name="Klenk H.-P."/>
        </authorList>
    </citation>
    <scope>NUCLEOTIDE SEQUENCE [LARGE SCALE GENOMIC DNA]</scope>
    <source>
        <strain evidence="9 10">DSM 10596</strain>
    </source>
</reference>
<name>A0A542SM52_9MICO</name>
<dbReference type="GO" id="GO:0120159">
    <property type="term" value="F:rRNA pseudouridine synthase activity"/>
    <property type="evidence" value="ECO:0007669"/>
    <property type="project" value="UniProtKB-ARBA"/>
</dbReference>
<comment type="caution">
    <text evidence="9">The sequence shown here is derived from an EMBL/GenBank/DDBJ whole genome shotgun (WGS) entry which is preliminary data.</text>
</comment>
<dbReference type="PANTHER" id="PTHR47683:SF2">
    <property type="entry name" value="RNA-BINDING S4 DOMAIN-CONTAINING PROTEIN"/>
    <property type="match status" value="1"/>
</dbReference>
<dbReference type="PROSITE" id="PS01149">
    <property type="entry name" value="PSI_RSU"/>
    <property type="match status" value="1"/>
</dbReference>
<dbReference type="GO" id="GO:0005829">
    <property type="term" value="C:cytosol"/>
    <property type="evidence" value="ECO:0007669"/>
    <property type="project" value="UniProtKB-ARBA"/>
</dbReference>
<dbReference type="InterPro" id="IPR042092">
    <property type="entry name" value="PsdUridine_s_RsuA/RluB/E/F_cat"/>
</dbReference>
<dbReference type="SUPFAM" id="SSF55174">
    <property type="entry name" value="Alpha-L RNA-binding motif"/>
    <property type="match status" value="1"/>
</dbReference>
<dbReference type="Gene3D" id="3.30.70.580">
    <property type="entry name" value="Pseudouridine synthase I, catalytic domain, N-terminal subdomain"/>
    <property type="match status" value="1"/>
</dbReference>
<dbReference type="InterPro" id="IPR000748">
    <property type="entry name" value="PsdUridine_synth_RsuA/RluB/E/F"/>
</dbReference>